<dbReference type="EMBL" id="QSCF01000039">
    <property type="protein sequence ID" value="RGX76717.1"/>
    <property type="molecule type" value="Genomic_DNA"/>
</dbReference>
<dbReference type="SUPFAM" id="SSF53756">
    <property type="entry name" value="UDP-Glycosyltransferase/glycogen phosphorylase"/>
    <property type="match status" value="1"/>
</dbReference>
<protein>
    <submittedName>
        <fullName evidence="1">Capsular biosynthesis protein</fullName>
    </submittedName>
</protein>
<name>A0A413H019_9BACE</name>
<proteinExistence type="predicted"/>
<gene>
    <name evidence="1" type="ORF">DXA68_18750</name>
</gene>
<evidence type="ECO:0000313" key="2">
    <source>
        <dbReference type="Proteomes" id="UP000286075"/>
    </source>
</evidence>
<organism evidence="1 2">
    <name type="scientific">Bacteroides stercorirosoris</name>
    <dbReference type="NCBI Taxonomy" id="871324"/>
    <lineage>
        <taxon>Bacteria</taxon>
        <taxon>Pseudomonadati</taxon>
        <taxon>Bacteroidota</taxon>
        <taxon>Bacteroidia</taxon>
        <taxon>Bacteroidales</taxon>
        <taxon>Bacteroidaceae</taxon>
        <taxon>Bacteroides</taxon>
    </lineage>
</organism>
<accession>A0A413H019</accession>
<dbReference type="AlphaFoldDB" id="A0A413H019"/>
<evidence type="ECO:0000313" key="1">
    <source>
        <dbReference type="EMBL" id="RGX76717.1"/>
    </source>
</evidence>
<comment type="caution">
    <text evidence="1">The sequence shown here is derived from an EMBL/GenBank/DDBJ whole genome shotgun (WGS) entry which is preliminary data.</text>
</comment>
<reference evidence="1 2" key="1">
    <citation type="submission" date="2018-08" db="EMBL/GenBank/DDBJ databases">
        <title>A genome reference for cultivated species of the human gut microbiota.</title>
        <authorList>
            <person name="Zou Y."/>
            <person name="Xue W."/>
            <person name="Luo G."/>
        </authorList>
    </citation>
    <scope>NUCLEOTIDE SEQUENCE [LARGE SCALE GENOMIC DNA]</scope>
    <source>
        <strain evidence="1 2">OF03-9BH</strain>
    </source>
</reference>
<dbReference type="Gene3D" id="3.40.50.2000">
    <property type="entry name" value="Glycogen Phosphorylase B"/>
    <property type="match status" value="1"/>
</dbReference>
<sequence>MAGNIWFAPYLSIYTKMFDEWKISYDIISWNRDGNDPNIGIQYGEKLNVKNGGADLVSYWKYLSFVKKKILQNRYNKVIVFGPQIGILLHSFLRKYYNGRYILDYRDLSIEQKIYLQGVFKSLLKHSYANVISSPGFKKYLPSNVQYYISHNFDASLVGRVLESKSYSYTWNAPDVVDVLTIGGIRDYSSNIEIIKSLANNSDFMLRFIGKGYAADLLQQYTIKYAIRNVSFEGFYSKEKEGTYIEKCTFLNVFYPTVKTHSTALSNRFYNALIYKKPMIVTSNSTQGDLVDNYQLGISIANTNHLVSKLNDYVSNFDYLSFCQRCDLLLSSFMDDYLVLKKMVKDFVQ</sequence>
<dbReference type="Proteomes" id="UP000286075">
    <property type="component" value="Unassembled WGS sequence"/>
</dbReference>